<dbReference type="InterPro" id="IPR000182">
    <property type="entry name" value="GNAT_dom"/>
</dbReference>
<dbReference type="Pfam" id="PF08445">
    <property type="entry name" value="FR47"/>
    <property type="match status" value="1"/>
</dbReference>
<dbReference type="Gene3D" id="3.40.630.30">
    <property type="match status" value="1"/>
</dbReference>
<protein>
    <submittedName>
        <fullName evidence="2">N-acetyltransferase</fullName>
    </submittedName>
</protein>
<evidence type="ECO:0000259" key="1">
    <source>
        <dbReference type="PROSITE" id="PS51186"/>
    </source>
</evidence>
<sequence>MGSELADILDAAAQGHFPAPDGGITVVPQPSSRDAGVVAFTAHSVIFTDEDPLWVRRTLAALDCDALAAAMNPAFLSALLHRTRRSMDTIDLLTVASPLAGEPQLKLEETAGADHPRQVRARKRRDDLRVWAAEGGLVILGRGVAGRWETAVEVDEGHRHRGLGRALATAARHLVPDGQPVWAQQAAGNAGSIRAFQAAGFRPVAAEALLLHP</sequence>
<dbReference type="EMBL" id="BOOZ01000026">
    <property type="protein sequence ID" value="GIJ11037.1"/>
    <property type="molecule type" value="Genomic_DNA"/>
</dbReference>
<dbReference type="Proteomes" id="UP000647017">
    <property type="component" value="Unassembled WGS sequence"/>
</dbReference>
<proteinExistence type="predicted"/>
<evidence type="ECO:0000313" key="3">
    <source>
        <dbReference type="Proteomes" id="UP000647017"/>
    </source>
</evidence>
<accession>A0ABQ4HZJ4</accession>
<gene>
    <name evidence="2" type="ORF">Van01_42510</name>
</gene>
<evidence type="ECO:0000313" key="2">
    <source>
        <dbReference type="EMBL" id="GIJ11037.1"/>
    </source>
</evidence>
<dbReference type="SUPFAM" id="SSF55729">
    <property type="entry name" value="Acyl-CoA N-acyltransferases (Nat)"/>
    <property type="match status" value="1"/>
</dbReference>
<dbReference type="InterPro" id="IPR016181">
    <property type="entry name" value="Acyl_CoA_acyltransferase"/>
</dbReference>
<organism evidence="2 3">
    <name type="scientific">Micromonospora andamanensis</name>
    <dbReference type="NCBI Taxonomy" id="1287068"/>
    <lineage>
        <taxon>Bacteria</taxon>
        <taxon>Bacillati</taxon>
        <taxon>Actinomycetota</taxon>
        <taxon>Actinomycetes</taxon>
        <taxon>Micromonosporales</taxon>
        <taxon>Micromonosporaceae</taxon>
        <taxon>Micromonospora</taxon>
    </lineage>
</organism>
<keyword evidence="3" id="KW-1185">Reference proteome</keyword>
<feature type="domain" description="N-acetyltransferase" evidence="1">
    <location>
        <begin position="79"/>
        <end position="213"/>
    </location>
</feature>
<comment type="caution">
    <text evidence="2">The sequence shown here is derived from an EMBL/GenBank/DDBJ whole genome shotgun (WGS) entry which is preliminary data.</text>
</comment>
<dbReference type="RefSeq" id="WP_204010540.1">
    <property type="nucleotide sequence ID" value="NZ_BOOZ01000026.1"/>
</dbReference>
<dbReference type="InterPro" id="IPR013653">
    <property type="entry name" value="GCN5-like_dom"/>
</dbReference>
<dbReference type="PROSITE" id="PS51186">
    <property type="entry name" value="GNAT"/>
    <property type="match status" value="1"/>
</dbReference>
<name>A0ABQ4HZJ4_9ACTN</name>
<reference evidence="2 3" key="1">
    <citation type="submission" date="2021-01" db="EMBL/GenBank/DDBJ databases">
        <title>Whole genome shotgun sequence of Verrucosispora andamanensis NBRC 109075.</title>
        <authorList>
            <person name="Komaki H."/>
            <person name="Tamura T."/>
        </authorList>
    </citation>
    <scope>NUCLEOTIDE SEQUENCE [LARGE SCALE GENOMIC DNA]</scope>
    <source>
        <strain evidence="2 3">NBRC 109075</strain>
    </source>
</reference>